<evidence type="ECO:0000256" key="3">
    <source>
        <dbReference type="ARBA" id="ARBA00022553"/>
    </source>
</evidence>
<dbReference type="Pfam" id="PF02518">
    <property type="entry name" value="HATPase_c"/>
    <property type="match status" value="1"/>
</dbReference>
<feature type="transmembrane region" description="Helical" evidence="7">
    <location>
        <begin position="36"/>
        <end position="55"/>
    </location>
</feature>
<dbReference type="PANTHER" id="PTHR43047">
    <property type="entry name" value="TWO-COMPONENT HISTIDINE PROTEIN KINASE"/>
    <property type="match status" value="1"/>
</dbReference>
<keyword evidence="4" id="KW-0808">Transferase</keyword>
<feature type="domain" description="Response regulatory" evidence="9">
    <location>
        <begin position="476"/>
        <end position="593"/>
    </location>
</feature>
<dbReference type="Gene3D" id="1.10.287.130">
    <property type="match status" value="1"/>
</dbReference>
<evidence type="ECO:0000256" key="5">
    <source>
        <dbReference type="ARBA" id="ARBA00022777"/>
    </source>
</evidence>
<dbReference type="EC" id="2.7.13.3" evidence="2"/>
<dbReference type="EMBL" id="BJUM01000010">
    <property type="protein sequence ID" value="GEK54405.1"/>
    <property type="molecule type" value="Genomic_DNA"/>
</dbReference>
<dbReference type="SMART" id="SM00448">
    <property type="entry name" value="REC"/>
    <property type="match status" value="1"/>
</dbReference>
<reference evidence="10 11" key="1">
    <citation type="submission" date="2019-07" db="EMBL/GenBank/DDBJ databases">
        <title>Whole genome shotgun sequence of Pseudoalteromonas espejiana NBRC 102222.</title>
        <authorList>
            <person name="Hosoyama A."/>
            <person name="Uohara A."/>
            <person name="Ohji S."/>
            <person name="Ichikawa N."/>
        </authorList>
    </citation>
    <scope>NUCLEOTIDE SEQUENCE [LARGE SCALE GENOMIC DNA]</scope>
    <source>
        <strain evidence="10 11">NBRC 102222</strain>
    </source>
</reference>
<dbReference type="InterPro" id="IPR005467">
    <property type="entry name" value="His_kinase_dom"/>
</dbReference>
<evidence type="ECO:0000313" key="11">
    <source>
        <dbReference type="Proteomes" id="UP000321419"/>
    </source>
</evidence>
<evidence type="ECO:0000256" key="6">
    <source>
        <dbReference type="PROSITE-ProRule" id="PRU00169"/>
    </source>
</evidence>
<feature type="transmembrane region" description="Helical" evidence="7">
    <location>
        <begin position="6"/>
        <end position="24"/>
    </location>
</feature>
<dbReference type="GO" id="GO:0000155">
    <property type="term" value="F:phosphorelay sensor kinase activity"/>
    <property type="evidence" value="ECO:0007669"/>
    <property type="project" value="InterPro"/>
</dbReference>
<keyword evidence="7" id="KW-0812">Transmembrane</keyword>
<keyword evidence="5" id="KW-0418">Kinase</keyword>
<dbReference type="PROSITE" id="PS50109">
    <property type="entry name" value="HIS_KIN"/>
    <property type="match status" value="1"/>
</dbReference>
<dbReference type="Gene3D" id="3.40.50.2300">
    <property type="match status" value="1"/>
</dbReference>
<dbReference type="InterPro" id="IPR004358">
    <property type="entry name" value="Sig_transdc_His_kin-like_C"/>
</dbReference>
<evidence type="ECO:0000259" key="9">
    <source>
        <dbReference type="PROSITE" id="PS50110"/>
    </source>
</evidence>
<feature type="transmembrane region" description="Helical" evidence="7">
    <location>
        <begin position="185"/>
        <end position="209"/>
    </location>
</feature>
<accession>A0A510XTP8</accession>
<evidence type="ECO:0000256" key="1">
    <source>
        <dbReference type="ARBA" id="ARBA00000085"/>
    </source>
</evidence>
<dbReference type="SUPFAM" id="SSF55874">
    <property type="entry name" value="ATPase domain of HSP90 chaperone/DNA topoisomerase II/histidine kinase"/>
    <property type="match status" value="1"/>
</dbReference>
<dbReference type="InterPro" id="IPR011006">
    <property type="entry name" value="CheY-like_superfamily"/>
</dbReference>
<sequence>MLDSFTLFFASIAVIIVMTLLNFLTWRTNKNTPGTLLYIFYPVLLLGAVIGFTLIGKTHNLIVISIASSMMFGASIVHSLAICQFLNYKGIGFKLLCSFTAFSAVMLGYYSFFDPSLRERIYVSDVQHIAEAAFLLFLFIKYARKPYPNGTIVYILILTLVALSFISRSLFMVNIDQPSLLQSPWFSSLLFLNGIIAPMFYAAGMALLCNERREKNLNKLADKAQKDLEIRGLFLSTISHEIRTPLNGILGSAQLVMNQSTNNHNKAYCEAIINSAESLNLLVDKVLDYASLDQSDEALYEEDIEFKTWLNNLCLLLSPLAEQKQLKFELMCNIPEQACYYCDQQKLRQIIINLVGNAIKFTDHGTVKIQVDLISDKQLEHTIKISVKDSGPGIEKDEIAYLTEPYVQSSAGKEKGGTGLGLAITSRLLEKLGSRLEITSQLGTGSVFSFTTTFTLGELSLVEQRHQNKDYLTGLDVLLVEDLDLNQKIAIEFMADDEHKVKLAKDGKSAIELMQAHHFDVILLDMNLPDLTGQEVLKSLQRMEHKNQRTPVLAFTASLSPDEVKEYLSLGIKDIVGKPIKQQKLRQALSDSQSNQSANIAVELIDTLYDETAAETLTSSFSEDEVSSIYNEFVLSARTKLTRCQELIDHQPEQCIKLLHRQASTALQLGFNRYGIELKKIERRLLDNKPHNNLLDEALELWQRSLEQYLKFVRGQLG</sequence>
<dbReference type="Proteomes" id="UP000321419">
    <property type="component" value="Unassembled WGS sequence"/>
</dbReference>
<dbReference type="InterPro" id="IPR001789">
    <property type="entry name" value="Sig_transdc_resp-reg_receiver"/>
</dbReference>
<evidence type="ECO:0000256" key="4">
    <source>
        <dbReference type="ARBA" id="ARBA00022679"/>
    </source>
</evidence>
<dbReference type="InterPro" id="IPR003594">
    <property type="entry name" value="HATPase_dom"/>
</dbReference>
<dbReference type="SMART" id="SM00387">
    <property type="entry name" value="HATPase_c"/>
    <property type="match status" value="1"/>
</dbReference>
<evidence type="ECO:0000256" key="7">
    <source>
        <dbReference type="SAM" id="Phobius"/>
    </source>
</evidence>
<name>A0A510XTP8_9GAMM</name>
<dbReference type="Pfam" id="PF00072">
    <property type="entry name" value="Response_reg"/>
    <property type="match status" value="1"/>
</dbReference>
<dbReference type="RefSeq" id="WP_089348944.1">
    <property type="nucleotide sequence ID" value="NZ_BJUM01000010.1"/>
</dbReference>
<dbReference type="OrthoDB" id="6724607at2"/>
<dbReference type="SUPFAM" id="SSF47384">
    <property type="entry name" value="Homodimeric domain of signal transducing histidine kinase"/>
    <property type="match status" value="1"/>
</dbReference>
<keyword evidence="11" id="KW-1185">Reference proteome</keyword>
<dbReference type="SUPFAM" id="SSF52172">
    <property type="entry name" value="CheY-like"/>
    <property type="match status" value="1"/>
</dbReference>
<dbReference type="CDD" id="cd17546">
    <property type="entry name" value="REC_hyHK_CKI1_RcsC-like"/>
    <property type="match status" value="1"/>
</dbReference>
<feature type="domain" description="Histidine kinase" evidence="8">
    <location>
        <begin position="237"/>
        <end position="456"/>
    </location>
</feature>
<evidence type="ECO:0000313" key="10">
    <source>
        <dbReference type="EMBL" id="GEK54405.1"/>
    </source>
</evidence>
<keyword evidence="3 6" id="KW-0597">Phosphoprotein</keyword>
<feature type="transmembrane region" description="Helical" evidence="7">
    <location>
        <begin position="95"/>
        <end position="113"/>
    </location>
</feature>
<comment type="catalytic activity">
    <reaction evidence="1">
        <text>ATP + protein L-histidine = ADP + protein N-phospho-L-histidine.</text>
        <dbReference type="EC" id="2.7.13.3"/>
    </reaction>
</comment>
<protein>
    <recommendedName>
        <fullName evidence="2">histidine kinase</fullName>
        <ecNumber evidence="2">2.7.13.3</ecNumber>
    </recommendedName>
</protein>
<gene>
    <name evidence="10" type="ORF">PES01_12500</name>
</gene>
<keyword evidence="7" id="KW-0472">Membrane</keyword>
<dbReference type="PRINTS" id="PR00344">
    <property type="entry name" value="BCTRLSENSOR"/>
</dbReference>
<dbReference type="InterPro" id="IPR003661">
    <property type="entry name" value="HisK_dim/P_dom"/>
</dbReference>
<dbReference type="Gene3D" id="3.30.565.10">
    <property type="entry name" value="Histidine kinase-like ATPase, C-terminal domain"/>
    <property type="match status" value="1"/>
</dbReference>
<dbReference type="SMART" id="SM00388">
    <property type="entry name" value="HisKA"/>
    <property type="match status" value="1"/>
</dbReference>
<feature type="transmembrane region" description="Helical" evidence="7">
    <location>
        <begin position="61"/>
        <end position="83"/>
    </location>
</feature>
<dbReference type="AlphaFoldDB" id="A0A510XTP8"/>
<comment type="caution">
    <text evidence="10">The sequence shown here is derived from an EMBL/GenBank/DDBJ whole genome shotgun (WGS) entry which is preliminary data.</text>
</comment>
<keyword evidence="7" id="KW-1133">Transmembrane helix</keyword>
<dbReference type="InterPro" id="IPR036097">
    <property type="entry name" value="HisK_dim/P_sf"/>
</dbReference>
<evidence type="ECO:0000256" key="2">
    <source>
        <dbReference type="ARBA" id="ARBA00012438"/>
    </source>
</evidence>
<dbReference type="Pfam" id="PF00512">
    <property type="entry name" value="HisKA"/>
    <property type="match status" value="1"/>
</dbReference>
<organism evidence="10 11">
    <name type="scientific">Pseudoalteromonas espejiana</name>
    <dbReference type="NCBI Taxonomy" id="28107"/>
    <lineage>
        <taxon>Bacteria</taxon>
        <taxon>Pseudomonadati</taxon>
        <taxon>Pseudomonadota</taxon>
        <taxon>Gammaproteobacteria</taxon>
        <taxon>Alteromonadales</taxon>
        <taxon>Pseudoalteromonadaceae</taxon>
        <taxon>Pseudoalteromonas</taxon>
    </lineage>
</organism>
<proteinExistence type="predicted"/>
<feature type="transmembrane region" description="Helical" evidence="7">
    <location>
        <begin position="152"/>
        <end position="173"/>
    </location>
</feature>
<evidence type="ECO:0000259" key="8">
    <source>
        <dbReference type="PROSITE" id="PS50109"/>
    </source>
</evidence>
<feature type="modified residue" description="4-aspartylphosphate" evidence="6">
    <location>
        <position position="525"/>
    </location>
</feature>
<dbReference type="CDD" id="cd00082">
    <property type="entry name" value="HisKA"/>
    <property type="match status" value="1"/>
</dbReference>
<dbReference type="CDD" id="cd16922">
    <property type="entry name" value="HATPase_EvgS-ArcB-TorS-like"/>
    <property type="match status" value="1"/>
</dbReference>
<dbReference type="InterPro" id="IPR036890">
    <property type="entry name" value="HATPase_C_sf"/>
</dbReference>
<dbReference type="PROSITE" id="PS50110">
    <property type="entry name" value="RESPONSE_REGULATORY"/>
    <property type="match status" value="1"/>
</dbReference>